<keyword evidence="3" id="KW-1185">Reference proteome</keyword>
<evidence type="ECO:0000259" key="1">
    <source>
        <dbReference type="PROSITE" id="PS50927"/>
    </source>
</evidence>
<reference evidence="2 3" key="1">
    <citation type="submission" date="2023-02" db="EMBL/GenBank/DDBJ databases">
        <title>Pseudomonas chrutzelriedensis sp. nov., a potently antifungal strain isolated from moss.</title>
        <authorList>
            <person name="Schnyder A."/>
            <person name="Kalawong R."/>
            <person name="Eberl L."/>
            <person name="Agnoli K."/>
        </authorList>
    </citation>
    <scope>NUCLEOTIDE SEQUENCE [LARGE SCALE GENOMIC DNA]</scope>
    <source>
        <strain evidence="2 3">681</strain>
    </source>
</reference>
<feature type="domain" description="Bulb-type lectin" evidence="1">
    <location>
        <begin position="15"/>
        <end position="141"/>
    </location>
</feature>
<dbReference type="InterPro" id="IPR036426">
    <property type="entry name" value="Bulb-type_lectin_dom_sf"/>
</dbReference>
<proteinExistence type="predicted"/>
<dbReference type="Proteomes" id="UP001159100">
    <property type="component" value="Unassembled WGS sequence"/>
</dbReference>
<dbReference type="SUPFAM" id="SSF51110">
    <property type="entry name" value="alpha-D-mannose-specific plant lectins"/>
    <property type="match status" value="1"/>
</dbReference>
<protein>
    <recommendedName>
        <fullName evidence="1">Bulb-type lectin domain-containing protein</fullName>
    </recommendedName>
</protein>
<accession>A0ABT6QWV1</accession>
<name>A0ABT6QWV1_9PSED</name>
<evidence type="ECO:0000313" key="3">
    <source>
        <dbReference type="Proteomes" id="UP001159100"/>
    </source>
</evidence>
<gene>
    <name evidence="2" type="ORF">POF45_28775</name>
</gene>
<dbReference type="PROSITE" id="PS50927">
    <property type="entry name" value="BULB_LECTIN"/>
    <property type="match status" value="1"/>
</dbReference>
<dbReference type="EMBL" id="JARBWL010000002">
    <property type="protein sequence ID" value="MDI2595387.1"/>
    <property type="molecule type" value="Genomic_DNA"/>
</dbReference>
<dbReference type="RefSeq" id="WP_259502544.1">
    <property type="nucleotide sequence ID" value="NZ_JARBWL010000002.1"/>
</dbReference>
<sequence length="172" mass="19523">MALKFQIFPFTQNGSSVLPPRNFMLAGQYLESPNKQYKLVFEADANLVLYNNGVREWVSDNSVPYTYVDSNPNKNLVSCFYMHSSGILMDHVHNRMWIATTSWIPVPDQAGAPLRAFLQLQDDGNIVIVDGVPTWARFGFTPTAAPRPRVIYPDHGTGPLPTFKEWTWNNVF</sequence>
<evidence type="ECO:0000313" key="2">
    <source>
        <dbReference type="EMBL" id="MDI2595387.1"/>
    </source>
</evidence>
<comment type="caution">
    <text evidence="2">The sequence shown here is derived from an EMBL/GenBank/DDBJ whole genome shotgun (WGS) entry which is preliminary data.</text>
</comment>
<organism evidence="2 3">
    <name type="scientific">Pseudomonas fungipugnans</name>
    <dbReference type="NCBI Taxonomy" id="3024217"/>
    <lineage>
        <taxon>Bacteria</taxon>
        <taxon>Pseudomonadati</taxon>
        <taxon>Pseudomonadota</taxon>
        <taxon>Gammaproteobacteria</taxon>
        <taxon>Pseudomonadales</taxon>
        <taxon>Pseudomonadaceae</taxon>
        <taxon>Pseudomonas</taxon>
    </lineage>
</organism>
<dbReference type="Gene3D" id="2.90.10.10">
    <property type="entry name" value="Bulb-type lectin domain"/>
    <property type="match status" value="2"/>
</dbReference>
<dbReference type="InterPro" id="IPR001480">
    <property type="entry name" value="Bulb-type_lectin_dom"/>
</dbReference>